<evidence type="ECO:0000259" key="6">
    <source>
        <dbReference type="Pfam" id="PF23222"/>
    </source>
</evidence>
<reference evidence="7 8" key="1">
    <citation type="submission" date="2024-09" db="EMBL/GenBank/DDBJ databases">
        <title>A chromosome-level genome assembly of Gray's grenadier anchovy, Coilia grayii.</title>
        <authorList>
            <person name="Fu Z."/>
        </authorList>
    </citation>
    <scope>NUCLEOTIDE SEQUENCE [LARGE SCALE GENOMIC DNA]</scope>
    <source>
        <strain evidence="7">G4</strain>
        <tissue evidence="7">Muscle</tissue>
    </source>
</reference>
<feature type="domain" description="AIG1-type G" evidence="5">
    <location>
        <begin position="286"/>
        <end position="439"/>
    </location>
</feature>
<evidence type="ECO:0000259" key="5">
    <source>
        <dbReference type="Pfam" id="PF04548"/>
    </source>
</evidence>
<accession>A0ABD1IWB7</accession>
<dbReference type="InterPro" id="IPR025662">
    <property type="entry name" value="Sigma_54_int_dom_ATP-bd_1"/>
</dbReference>
<evidence type="ECO:0000313" key="7">
    <source>
        <dbReference type="EMBL" id="KAL2079244.1"/>
    </source>
</evidence>
<evidence type="ECO:0000256" key="3">
    <source>
        <dbReference type="SAM" id="Coils"/>
    </source>
</evidence>
<dbReference type="Pfam" id="PF04548">
    <property type="entry name" value="AIG1"/>
    <property type="match status" value="1"/>
</dbReference>
<dbReference type="GO" id="GO:0000166">
    <property type="term" value="F:nucleotide binding"/>
    <property type="evidence" value="ECO:0007669"/>
    <property type="project" value="UniProtKB-KW"/>
</dbReference>
<proteinExistence type="inferred from homology"/>
<dbReference type="CDD" id="cd19802">
    <property type="entry name" value="Bbox1_TRIM8-like"/>
    <property type="match status" value="1"/>
</dbReference>
<evidence type="ECO:0000313" key="8">
    <source>
        <dbReference type="Proteomes" id="UP001591681"/>
    </source>
</evidence>
<feature type="coiled-coil region" evidence="3">
    <location>
        <begin position="523"/>
        <end position="553"/>
    </location>
</feature>
<dbReference type="AlphaFoldDB" id="A0ABD1IWB7"/>
<gene>
    <name evidence="7" type="ORF">ACEWY4_024988</name>
</gene>
<dbReference type="SUPFAM" id="SSF52540">
    <property type="entry name" value="P-loop containing nucleoside triphosphate hydrolases"/>
    <property type="match status" value="2"/>
</dbReference>
<evidence type="ECO:0000256" key="2">
    <source>
        <dbReference type="ARBA" id="ARBA00022741"/>
    </source>
</evidence>
<sequence>MASYTAFYKHKVFFQARELTDPEKEKVRNYFKIKRRSGGGECGRVEKVSEGTYKILFLEQEAQQRVLHKKEHVIDTIPVTLCILLTGNDTSEGKKESTENQETQRMTSPEMLEGGPNLTPPVLTSDTIEEAAALPRDQMEPVENVTLETYFESHCTTGQESVSCEICQKSAVKSCLDCVASYCEEHVKKHLTVPKLKKHKLVAPSRGLEQDGGEEHQGEQDVCQKQLEKSETASSKGPKRREELSPPIASDARKVYTLTTKQTTLNDTVRRWTFGERDNSKKNRIILLVGETGTGKTTLINTLVNHALGVNFDDDVWFEISEEEKYTKQTGSQTTYVTVYDVFVKESPFSLTIIDTPGYGDTRGLLFDQLIAENLLKLFRSEDGVHTVDAICLVLKASMNRLSTTQHYIFSAVLSVFGKDIQGNIVLLITHSNGQYPENVLQAVQEGQIPCARRTSEEPVYFLFDNCQRSVFTQKSKSIAECNWILGVESIEKLYKFIDRQERKSMELTTDVLKERVQLQACVNNLIERIEFIELKQKELKQTQEAIQDNKEKIKTCEKFTYEVDVPYKEKCNIKNSIKGKILKYFTGKAVCCTDCEETCHYPGCWMASNPKHCEVMQANHCTVCTKKCHYSKHVKENWRYINMTRKETRTDEDLKRRFEEQTDKSKSYEEMMRKAEEDLEKETAEKCRLVHEAYQSIMKLQEIALERDSVFTLVHLDFLIEKMQEMEDTEKVRKLEEMQKTDKAKQSACFY</sequence>
<feature type="region of interest" description="Disordered" evidence="4">
    <location>
        <begin position="207"/>
        <end position="252"/>
    </location>
</feature>
<feature type="domain" description="PAR14-like first RRM" evidence="6">
    <location>
        <begin position="24"/>
        <end position="76"/>
    </location>
</feature>
<dbReference type="InterPro" id="IPR057051">
    <property type="entry name" value="PARP14_RPM_1"/>
</dbReference>
<dbReference type="InterPro" id="IPR027417">
    <property type="entry name" value="P-loop_NTPase"/>
</dbReference>
<organism evidence="7 8">
    <name type="scientific">Coilia grayii</name>
    <name type="common">Gray's grenadier anchovy</name>
    <dbReference type="NCBI Taxonomy" id="363190"/>
    <lineage>
        <taxon>Eukaryota</taxon>
        <taxon>Metazoa</taxon>
        <taxon>Chordata</taxon>
        <taxon>Craniata</taxon>
        <taxon>Vertebrata</taxon>
        <taxon>Euteleostomi</taxon>
        <taxon>Actinopterygii</taxon>
        <taxon>Neopterygii</taxon>
        <taxon>Teleostei</taxon>
        <taxon>Clupei</taxon>
        <taxon>Clupeiformes</taxon>
        <taxon>Clupeoidei</taxon>
        <taxon>Engraulidae</taxon>
        <taxon>Coilinae</taxon>
        <taxon>Coilia</taxon>
    </lineage>
</organism>
<dbReference type="InterPro" id="IPR012677">
    <property type="entry name" value="Nucleotide-bd_a/b_plait_sf"/>
</dbReference>
<keyword evidence="2" id="KW-0547">Nucleotide-binding</keyword>
<dbReference type="EMBL" id="JBHFQA010000022">
    <property type="protein sequence ID" value="KAL2079244.1"/>
    <property type="molecule type" value="Genomic_DNA"/>
</dbReference>
<dbReference type="InterPro" id="IPR006703">
    <property type="entry name" value="G_AIG1"/>
</dbReference>
<comment type="similarity">
    <text evidence="1">Belongs to the TRAFAC class TrmE-Era-EngA-EngB-Septin-like GTPase superfamily. AIG1/Toc34/Toc159-like paraseptin GTPase family. IAN subfamily.</text>
</comment>
<dbReference type="PANTHER" id="PTHR32046">
    <property type="entry name" value="G DOMAIN-CONTAINING PROTEIN"/>
    <property type="match status" value="1"/>
</dbReference>
<dbReference type="PANTHER" id="PTHR32046:SF11">
    <property type="entry name" value="IMMUNE-ASSOCIATED NUCLEOTIDE-BINDING PROTEIN 10-LIKE"/>
    <property type="match status" value="1"/>
</dbReference>
<dbReference type="Gene3D" id="3.40.50.300">
    <property type="entry name" value="P-loop containing nucleotide triphosphate hydrolases"/>
    <property type="match status" value="1"/>
</dbReference>
<keyword evidence="3" id="KW-0175">Coiled coil</keyword>
<evidence type="ECO:0000256" key="1">
    <source>
        <dbReference type="ARBA" id="ARBA00008535"/>
    </source>
</evidence>
<dbReference type="Pfam" id="PF23222">
    <property type="entry name" value="RRM_PARP14_1"/>
    <property type="match status" value="1"/>
</dbReference>
<evidence type="ECO:0008006" key="9">
    <source>
        <dbReference type="Google" id="ProtNLM"/>
    </source>
</evidence>
<keyword evidence="8" id="KW-1185">Reference proteome</keyword>
<dbReference type="Gene3D" id="4.10.830.40">
    <property type="match status" value="1"/>
</dbReference>
<feature type="coiled-coil region" evidence="3">
    <location>
        <begin position="659"/>
        <end position="686"/>
    </location>
</feature>
<dbReference type="Gene3D" id="3.30.70.330">
    <property type="match status" value="1"/>
</dbReference>
<name>A0ABD1IWB7_9TELE</name>
<dbReference type="PROSITE" id="PS00675">
    <property type="entry name" value="SIGMA54_INTERACT_1"/>
    <property type="match status" value="1"/>
</dbReference>
<protein>
    <recommendedName>
        <fullName evidence="9">AIG1-type G domain-containing protein</fullName>
    </recommendedName>
</protein>
<comment type="caution">
    <text evidence="7">The sequence shown here is derived from an EMBL/GenBank/DDBJ whole genome shotgun (WGS) entry which is preliminary data.</text>
</comment>
<dbReference type="Proteomes" id="UP001591681">
    <property type="component" value="Unassembled WGS sequence"/>
</dbReference>
<evidence type="ECO:0000256" key="4">
    <source>
        <dbReference type="SAM" id="MobiDB-lite"/>
    </source>
</evidence>
<feature type="region of interest" description="Disordered" evidence="4">
    <location>
        <begin position="90"/>
        <end position="116"/>
    </location>
</feature>